<dbReference type="GO" id="GO:0003676">
    <property type="term" value="F:nucleic acid binding"/>
    <property type="evidence" value="ECO:0007669"/>
    <property type="project" value="InterPro"/>
</dbReference>
<feature type="region of interest" description="Disordered" evidence="1">
    <location>
        <begin position="1"/>
        <end position="73"/>
    </location>
</feature>
<reference evidence="3 4" key="1">
    <citation type="journal article" date="2019" name="Sci. Rep.">
        <title>A multi-omics analysis of the grapevine pathogen Lasiodiplodia theobromae reveals that temperature affects the expression of virulence- and pathogenicity-related genes.</title>
        <authorList>
            <person name="Felix C."/>
            <person name="Meneses R."/>
            <person name="Goncalves M.F.M."/>
            <person name="Tilleman L."/>
            <person name="Duarte A.S."/>
            <person name="Jorrin-Novo J.V."/>
            <person name="Van de Peer Y."/>
            <person name="Deforce D."/>
            <person name="Van Nieuwerburgh F."/>
            <person name="Esteves A.C."/>
            <person name="Alves A."/>
        </authorList>
    </citation>
    <scope>NUCLEOTIDE SEQUENCE [LARGE SCALE GENOMIC DNA]</scope>
    <source>
        <strain evidence="3 4">LA-SOL3</strain>
    </source>
</reference>
<comment type="caution">
    <text evidence="3">The sequence shown here is derived from an EMBL/GenBank/DDBJ whole genome shotgun (WGS) entry which is preliminary data.</text>
</comment>
<keyword evidence="4" id="KW-1185">Reference proteome</keyword>
<dbReference type="Gene3D" id="3.30.420.10">
    <property type="entry name" value="Ribonuclease H-like superfamily/Ribonuclease H"/>
    <property type="match status" value="1"/>
</dbReference>
<dbReference type="OrthoDB" id="3943528at2759"/>
<feature type="domain" description="Gfd2/YDR514C-like C-terminal" evidence="2">
    <location>
        <begin position="188"/>
        <end position="380"/>
    </location>
</feature>
<dbReference type="AlphaFoldDB" id="A0A5N5D1V8"/>
<feature type="region of interest" description="Disordered" evidence="1">
    <location>
        <begin position="88"/>
        <end position="111"/>
    </location>
</feature>
<dbReference type="EMBL" id="VCHE01000103">
    <property type="protein sequence ID" value="KAB2571392.1"/>
    <property type="molecule type" value="Genomic_DNA"/>
</dbReference>
<evidence type="ECO:0000313" key="3">
    <source>
        <dbReference type="EMBL" id="KAB2571392.1"/>
    </source>
</evidence>
<organism evidence="3 4">
    <name type="scientific">Lasiodiplodia theobromae</name>
    <dbReference type="NCBI Taxonomy" id="45133"/>
    <lineage>
        <taxon>Eukaryota</taxon>
        <taxon>Fungi</taxon>
        <taxon>Dikarya</taxon>
        <taxon>Ascomycota</taxon>
        <taxon>Pezizomycotina</taxon>
        <taxon>Dothideomycetes</taxon>
        <taxon>Dothideomycetes incertae sedis</taxon>
        <taxon>Botryosphaeriales</taxon>
        <taxon>Botryosphaeriaceae</taxon>
        <taxon>Lasiodiplodia</taxon>
    </lineage>
</organism>
<feature type="compositionally biased region" description="Polar residues" evidence="1">
    <location>
        <begin position="35"/>
        <end position="55"/>
    </location>
</feature>
<dbReference type="SUPFAM" id="SSF53098">
    <property type="entry name" value="Ribonuclease H-like"/>
    <property type="match status" value="1"/>
</dbReference>
<gene>
    <name evidence="3" type="ORF">DBV05_g9939</name>
</gene>
<dbReference type="Pfam" id="PF21762">
    <property type="entry name" value="DEDDh_C"/>
    <property type="match status" value="1"/>
</dbReference>
<dbReference type="PANTHER" id="PTHR28083:SF1">
    <property type="entry name" value="GOOD FOR FULL DBP5 ACTIVITY PROTEIN 2"/>
    <property type="match status" value="1"/>
</dbReference>
<name>A0A5N5D1V8_9PEZI</name>
<accession>A0A5N5D1V8</accession>
<dbReference type="GO" id="GO:0005634">
    <property type="term" value="C:nucleus"/>
    <property type="evidence" value="ECO:0007669"/>
    <property type="project" value="TreeGrafter"/>
</dbReference>
<sequence length="521" mass="56902">MPAQTNKTSDSAPSDSGSAPQPAKTWANVARDANKPSTGSSQRPALTTSVTTQTPAWPALGRGRVTTAGQRARQSVARVSEALGNVNISDSSTQANQWSSTPAQLHSSSNWQPIPADTLTEDLDPSRKKQAKAVTPTPPALPEAHYTSFSHVDRIIWAMLNDALLVSVDMEFFMGRSPYDKQGNLRDRKPTTPPEVGISVSDPLNLPSAERLDLVQRILTSRARHVRVKELCRFTNPQMPYYSDVCPTGCENCFQFGKTEFASLEETKQILRETILVPRESAEEQAEEEGKEKKQEAGRFRPVAVVVHDATNDIKALREELGLDLDKPEFDHVFIVDTQKVAQRQGDKRKIGLKALLADSFISSDHAHNSGNDAFRTLAAGLIQGVQKVKKHEVATSSSGRGSPSTTGSGPTDSGADTENGEGSAEGVDQESQEPHMGPDDAVEAVRQRCRGVHQFASAQTKGIPIFCSKCHSTAHLAEECQATIRCKRCWSPHHLAETCMRIHVRSCRRTGNCPRGCWTH</sequence>
<feature type="compositionally biased region" description="Low complexity" evidence="1">
    <location>
        <begin position="9"/>
        <end position="23"/>
    </location>
</feature>
<evidence type="ECO:0000313" key="4">
    <source>
        <dbReference type="Proteomes" id="UP000325902"/>
    </source>
</evidence>
<dbReference type="InterPro" id="IPR048519">
    <property type="entry name" value="Gfd2/YDR514C-like_C"/>
</dbReference>
<dbReference type="InterPro" id="IPR012337">
    <property type="entry name" value="RNaseH-like_sf"/>
</dbReference>
<feature type="compositionally biased region" description="Low complexity" evidence="1">
    <location>
        <begin position="395"/>
        <end position="418"/>
    </location>
</feature>
<feature type="region of interest" description="Disordered" evidence="1">
    <location>
        <begin position="390"/>
        <end position="439"/>
    </location>
</feature>
<evidence type="ECO:0000256" key="1">
    <source>
        <dbReference type="SAM" id="MobiDB-lite"/>
    </source>
</evidence>
<dbReference type="Proteomes" id="UP000325902">
    <property type="component" value="Unassembled WGS sequence"/>
</dbReference>
<proteinExistence type="predicted"/>
<dbReference type="PANTHER" id="PTHR28083">
    <property type="entry name" value="GOOD FOR FULL DBP5 ACTIVITY PROTEIN 2"/>
    <property type="match status" value="1"/>
</dbReference>
<protein>
    <recommendedName>
        <fullName evidence="2">Gfd2/YDR514C-like C-terminal domain-containing protein</fullName>
    </recommendedName>
</protein>
<dbReference type="InterPro" id="IPR036397">
    <property type="entry name" value="RNaseH_sf"/>
</dbReference>
<feature type="region of interest" description="Disordered" evidence="1">
    <location>
        <begin position="183"/>
        <end position="202"/>
    </location>
</feature>
<evidence type="ECO:0000259" key="2">
    <source>
        <dbReference type="Pfam" id="PF21762"/>
    </source>
</evidence>
<dbReference type="InterPro" id="IPR040151">
    <property type="entry name" value="Gfd2/YDR514C-like"/>
</dbReference>